<organism evidence="1 2">
    <name type="scientific">Bifidobacterium aemilianum</name>
    <dbReference type="NCBI Taxonomy" id="2493120"/>
    <lineage>
        <taxon>Bacteria</taxon>
        <taxon>Bacillati</taxon>
        <taxon>Actinomycetota</taxon>
        <taxon>Actinomycetes</taxon>
        <taxon>Bifidobacteriales</taxon>
        <taxon>Bifidobacteriaceae</taxon>
        <taxon>Bifidobacterium</taxon>
    </lineage>
</organism>
<dbReference type="SMART" id="SM00855">
    <property type="entry name" value="PGAM"/>
    <property type="match status" value="1"/>
</dbReference>
<dbReference type="EMBL" id="PDCG01000002">
    <property type="protein sequence ID" value="RBP98126.1"/>
    <property type="molecule type" value="Genomic_DNA"/>
</dbReference>
<proteinExistence type="predicted"/>
<dbReference type="InterPro" id="IPR001345">
    <property type="entry name" value="PG/BPGM_mutase_AS"/>
</dbReference>
<evidence type="ECO:0000313" key="2">
    <source>
        <dbReference type="Proteomes" id="UP000252530"/>
    </source>
</evidence>
<dbReference type="RefSeq" id="WP_113859811.1">
    <property type="nucleotide sequence ID" value="NZ_PDCG01000002.1"/>
</dbReference>
<dbReference type="Proteomes" id="UP000252530">
    <property type="component" value="Unassembled WGS sequence"/>
</dbReference>
<gene>
    <name evidence="1" type="ORF">CRD60_02930</name>
</gene>
<name>A0A366K8T5_9BIFI</name>
<dbReference type="OrthoDB" id="5449373at2"/>
<protein>
    <submittedName>
        <fullName evidence="1">Histidine phosphatase family protein</fullName>
    </submittedName>
</protein>
<dbReference type="AlphaFoldDB" id="A0A366K8T5"/>
<keyword evidence="2" id="KW-1185">Reference proteome</keyword>
<dbReference type="PANTHER" id="PTHR48100">
    <property type="entry name" value="BROAD-SPECIFICITY PHOSPHATASE YOR283W-RELATED"/>
    <property type="match status" value="1"/>
</dbReference>
<dbReference type="CDD" id="cd07067">
    <property type="entry name" value="HP_PGM_like"/>
    <property type="match status" value="1"/>
</dbReference>
<sequence length="270" mass="31027">MGMPMDLYLVRHGESEANVIQEQGRQGDYSRFTEEYLAIPDRGWRLSAKGREQARCIGTWLQGKGPAFDRYLVSPYMRARETAVELGLPGAHWCECRLMRERSLGEIDNMRPDDYEEVYHRNAVVRRGDPLYWSAPAGETLAQVAEVRAQGLINWLQARAEGQSVIAVSHGDFMHTLMLLLEDLPDEEFIHRISSHDWDFHNCICLHYSRRDPHSGHVSATISHVQASWPVPDPESGQWTVHSQPWRSFEHMELTNEELAAVVRAQEPHM</sequence>
<reference evidence="1 2" key="1">
    <citation type="submission" date="2017-10" db="EMBL/GenBank/DDBJ databases">
        <title>Bifidobacterium xylocopum sp. nov. and Bifidobacterium aemilianum sp. nov., from the carpenter bee (Xylocopa violacea) digestive tract.</title>
        <authorList>
            <person name="Alberoni D."/>
            <person name="Baffoni L."/>
            <person name="Di Gioia D."/>
            <person name="Gaggia F."/>
            <person name="Biavati B."/>
        </authorList>
    </citation>
    <scope>NUCLEOTIDE SEQUENCE [LARGE SCALE GENOMIC DNA]</scope>
    <source>
        <strain evidence="1 2">XV10</strain>
    </source>
</reference>
<dbReference type="InterPro" id="IPR050275">
    <property type="entry name" value="PGM_Phosphatase"/>
</dbReference>
<accession>A0A366K8T5</accession>
<dbReference type="Pfam" id="PF00300">
    <property type="entry name" value="His_Phos_1"/>
    <property type="match status" value="1"/>
</dbReference>
<dbReference type="Gene3D" id="3.40.50.1240">
    <property type="entry name" value="Phosphoglycerate mutase-like"/>
    <property type="match status" value="1"/>
</dbReference>
<dbReference type="InterPro" id="IPR013078">
    <property type="entry name" value="His_Pase_superF_clade-1"/>
</dbReference>
<dbReference type="SUPFAM" id="SSF53254">
    <property type="entry name" value="Phosphoglycerate mutase-like"/>
    <property type="match status" value="1"/>
</dbReference>
<dbReference type="GO" id="GO:0016791">
    <property type="term" value="F:phosphatase activity"/>
    <property type="evidence" value="ECO:0007669"/>
    <property type="project" value="TreeGrafter"/>
</dbReference>
<evidence type="ECO:0000313" key="1">
    <source>
        <dbReference type="EMBL" id="RBP98126.1"/>
    </source>
</evidence>
<dbReference type="PROSITE" id="PS00175">
    <property type="entry name" value="PG_MUTASE"/>
    <property type="match status" value="1"/>
</dbReference>
<comment type="caution">
    <text evidence="1">The sequence shown here is derived from an EMBL/GenBank/DDBJ whole genome shotgun (WGS) entry which is preliminary data.</text>
</comment>
<dbReference type="InterPro" id="IPR029033">
    <property type="entry name" value="His_PPase_superfam"/>
</dbReference>